<evidence type="ECO:0000256" key="1">
    <source>
        <dbReference type="SAM" id="MobiDB-lite"/>
    </source>
</evidence>
<feature type="compositionally biased region" description="Polar residues" evidence="1">
    <location>
        <begin position="340"/>
        <end position="349"/>
    </location>
</feature>
<dbReference type="AlphaFoldDB" id="A0A7C8I5P1"/>
<keyword evidence="3" id="KW-1185">Reference proteome</keyword>
<feature type="compositionally biased region" description="Basic and acidic residues" evidence="1">
    <location>
        <begin position="241"/>
        <end position="251"/>
    </location>
</feature>
<gene>
    <name evidence="2" type="ORF">BDV95DRAFT_636414</name>
</gene>
<proteinExistence type="predicted"/>
<accession>A0A7C8I5P1</accession>
<reference evidence="2 3" key="1">
    <citation type="submission" date="2020-01" db="EMBL/GenBank/DDBJ databases">
        <authorList>
            <consortium name="DOE Joint Genome Institute"/>
            <person name="Haridas S."/>
            <person name="Albert R."/>
            <person name="Binder M."/>
            <person name="Bloem J."/>
            <person name="Labutti K."/>
            <person name="Salamov A."/>
            <person name="Andreopoulos B."/>
            <person name="Baker S.E."/>
            <person name="Barry K."/>
            <person name="Bills G."/>
            <person name="Bluhm B.H."/>
            <person name="Cannon C."/>
            <person name="Castanera R."/>
            <person name="Culley D.E."/>
            <person name="Daum C."/>
            <person name="Ezra D."/>
            <person name="Gonzalez J.B."/>
            <person name="Henrissat B."/>
            <person name="Kuo A."/>
            <person name="Liang C."/>
            <person name="Lipzen A."/>
            <person name="Lutzoni F."/>
            <person name="Magnuson J."/>
            <person name="Mondo S."/>
            <person name="Nolan M."/>
            <person name="Ohm R."/>
            <person name="Pangilinan J."/>
            <person name="Park H.-J.H."/>
            <person name="Ramirez L."/>
            <person name="Alfaro M."/>
            <person name="Sun H."/>
            <person name="Tritt A."/>
            <person name="Yoshinaga Y."/>
            <person name="Zwiers L.-H.L."/>
            <person name="Turgeon B.G."/>
            <person name="Goodwin S.B."/>
            <person name="Spatafora J.W."/>
            <person name="Crous P.W."/>
            <person name="Grigoriev I.V."/>
        </authorList>
    </citation>
    <scope>NUCLEOTIDE SEQUENCE [LARGE SCALE GENOMIC DNA]</scope>
    <source>
        <strain evidence="2 3">CBS 611.86</strain>
    </source>
</reference>
<sequence>MADGRINVTIGQGQRAFAVSHRAQVNCAFLANLEDGSHLPDTQPRAFEGILQYLDGDHCFTSIIQSSEKMLNFVKTWHLASQLGLPELQNHLVDRIRNNYATRLERQKMEIPKQEVFDFVREDLASRDKKLLTTLVTCYYMGLAPYQSQYTTKSLRTGTREMIESAAAERGATGLDLLQSRSQMFKVPVGAGADREPQVKVETRQPPVAAMPQSVPQPMHPEHANAQPNRRGRDIGTPQAKDPESRRESSKTHGQGFAQAGDHRASKAREHGSQKPSRSSKPPQATKRVPSQRQTPIPTAADVSPAAAARATESMRSEDLRNMARSAHSSSGSSVYTLCPSHQPNSTSFRPVPPPSSTGTFYSIPQEGEARIVPQPVGQNHQATRASQRLQEFARQSHDDTSTGRMTPHDQPPSRRAPSHVSGITDRSISPPRPSRPRGAPPGFKRLEG</sequence>
<feature type="region of interest" description="Disordered" evidence="1">
    <location>
        <begin position="210"/>
        <end position="449"/>
    </location>
</feature>
<dbReference type="EMBL" id="JAADJZ010000011">
    <property type="protein sequence ID" value="KAF2871457.1"/>
    <property type="molecule type" value="Genomic_DNA"/>
</dbReference>
<comment type="caution">
    <text evidence="2">The sequence shown here is derived from an EMBL/GenBank/DDBJ whole genome shotgun (WGS) entry which is preliminary data.</text>
</comment>
<feature type="compositionally biased region" description="Basic and acidic residues" evidence="1">
    <location>
        <begin position="313"/>
        <end position="322"/>
    </location>
</feature>
<evidence type="ECO:0008006" key="4">
    <source>
        <dbReference type="Google" id="ProtNLM"/>
    </source>
</evidence>
<feature type="compositionally biased region" description="Polar residues" evidence="1">
    <location>
        <begin position="377"/>
        <end position="390"/>
    </location>
</feature>
<name>A0A7C8I5P1_9PLEO</name>
<feature type="compositionally biased region" description="Basic and acidic residues" evidence="1">
    <location>
        <begin position="261"/>
        <end position="273"/>
    </location>
</feature>
<feature type="compositionally biased region" description="Low complexity" evidence="1">
    <location>
        <begin position="274"/>
        <end position="284"/>
    </location>
</feature>
<dbReference type="Proteomes" id="UP000481861">
    <property type="component" value="Unassembled WGS sequence"/>
</dbReference>
<organism evidence="2 3">
    <name type="scientific">Massariosphaeria phaeospora</name>
    <dbReference type="NCBI Taxonomy" id="100035"/>
    <lineage>
        <taxon>Eukaryota</taxon>
        <taxon>Fungi</taxon>
        <taxon>Dikarya</taxon>
        <taxon>Ascomycota</taxon>
        <taxon>Pezizomycotina</taxon>
        <taxon>Dothideomycetes</taxon>
        <taxon>Pleosporomycetidae</taxon>
        <taxon>Pleosporales</taxon>
        <taxon>Pleosporales incertae sedis</taxon>
        <taxon>Massariosphaeria</taxon>
    </lineage>
</organism>
<feature type="compositionally biased region" description="Low complexity" evidence="1">
    <location>
        <begin position="300"/>
        <end position="311"/>
    </location>
</feature>
<dbReference type="OrthoDB" id="10685410at2759"/>
<evidence type="ECO:0000313" key="3">
    <source>
        <dbReference type="Proteomes" id="UP000481861"/>
    </source>
</evidence>
<protein>
    <recommendedName>
        <fullName evidence="4">BTB domain-containing protein</fullName>
    </recommendedName>
</protein>
<evidence type="ECO:0000313" key="2">
    <source>
        <dbReference type="EMBL" id="KAF2871457.1"/>
    </source>
</evidence>